<evidence type="ECO:0000256" key="4">
    <source>
        <dbReference type="PIRSR" id="PIRSR637359-2"/>
    </source>
</evidence>
<evidence type="ECO:0000256" key="2">
    <source>
        <dbReference type="ARBA" id="ARBA00023180"/>
    </source>
</evidence>
<evidence type="ECO:0000313" key="9">
    <source>
        <dbReference type="EMBL" id="GFR77452.1"/>
    </source>
</evidence>
<feature type="compositionally biased region" description="Basic residues" evidence="6">
    <location>
        <begin position="106"/>
        <end position="117"/>
    </location>
</feature>
<feature type="transmembrane region" description="Helical" evidence="7">
    <location>
        <begin position="35"/>
        <end position="54"/>
    </location>
</feature>
<feature type="region of interest" description="Disordered" evidence="6">
    <location>
        <begin position="95"/>
        <end position="119"/>
    </location>
</feature>
<evidence type="ECO:0000256" key="6">
    <source>
        <dbReference type="SAM" id="MobiDB-lite"/>
    </source>
</evidence>
<keyword evidence="7" id="KW-0472">Membrane</keyword>
<dbReference type="Proteomes" id="UP000762676">
    <property type="component" value="Unassembled WGS sequence"/>
</dbReference>
<evidence type="ECO:0000313" key="10">
    <source>
        <dbReference type="Proteomes" id="UP000762676"/>
    </source>
</evidence>
<name>A0AAV4FVH7_9GAST</name>
<keyword evidence="5" id="KW-1015">Disulfide bond</keyword>
<keyword evidence="2" id="KW-0325">Glycoprotein</keyword>
<feature type="binding site" evidence="4">
    <location>
        <begin position="176"/>
        <end position="180"/>
    </location>
    <ligand>
        <name>3'-phosphoadenylyl sulfate</name>
        <dbReference type="ChEBI" id="CHEBI:58339"/>
    </ligand>
</feature>
<feature type="compositionally biased region" description="Polar residues" evidence="6">
    <location>
        <begin position="1"/>
        <end position="15"/>
    </location>
</feature>
<evidence type="ECO:0000256" key="1">
    <source>
        <dbReference type="ARBA" id="ARBA00022679"/>
    </source>
</evidence>
<feature type="binding site" evidence="4">
    <location>
        <position position="364"/>
    </location>
    <ligand>
        <name>3'-phosphoadenylyl sulfate</name>
        <dbReference type="ChEBI" id="CHEBI:58339"/>
    </ligand>
</feature>
<comment type="caution">
    <text evidence="9">The sequence shown here is derived from an EMBL/GenBank/DDBJ whole genome shotgun (WGS) entry which is preliminary data.</text>
</comment>
<dbReference type="GO" id="GO:0008467">
    <property type="term" value="F:[heparan sulfate]-glucosamine 3-sulfotransferase activity"/>
    <property type="evidence" value="ECO:0007669"/>
    <property type="project" value="TreeGrafter"/>
</dbReference>
<dbReference type="EMBL" id="BMAT01004636">
    <property type="protein sequence ID" value="GFR77452.1"/>
    <property type="molecule type" value="Genomic_DNA"/>
</dbReference>
<dbReference type="SUPFAM" id="SSF52540">
    <property type="entry name" value="P-loop containing nucleoside triphosphate hydrolases"/>
    <property type="match status" value="1"/>
</dbReference>
<feature type="disulfide bond" evidence="5">
    <location>
        <begin position="365"/>
        <end position="378"/>
    </location>
</feature>
<keyword evidence="10" id="KW-1185">Reference proteome</keyword>
<protein>
    <submittedName>
        <fullName evidence="9">Sulfotransferase</fullName>
    </submittedName>
</protein>
<keyword evidence="1" id="KW-0808">Transferase</keyword>
<evidence type="ECO:0000256" key="5">
    <source>
        <dbReference type="PIRSR" id="PIRSR637359-3"/>
    </source>
</evidence>
<organism evidence="9 10">
    <name type="scientific">Elysia marginata</name>
    <dbReference type="NCBI Taxonomy" id="1093978"/>
    <lineage>
        <taxon>Eukaryota</taxon>
        <taxon>Metazoa</taxon>
        <taxon>Spiralia</taxon>
        <taxon>Lophotrochozoa</taxon>
        <taxon>Mollusca</taxon>
        <taxon>Gastropoda</taxon>
        <taxon>Heterobranchia</taxon>
        <taxon>Euthyneura</taxon>
        <taxon>Panpulmonata</taxon>
        <taxon>Sacoglossa</taxon>
        <taxon>Placobranchoidea</taxon>
        <taxon>Plakobranchidae</taxon>
        <taxon>Elysia</taxon>
    </lineage>
</organism>
<dbReference type="Gene3D" id="3.40.50.300">
    <property type="entry name" value="P-loop containing nucleotide triphosphate hydrolases"/>
    <property type="match status" value="1"/>
</dbReference>
<dbReference type="InterPro" id="IPR000863">
    <property type="entry name" value="Sulfotransferase_dom"/>
</dbReference>
<feature type="region of interest" description="Disordered" evidence="6">
    <location>
        <begin position="1"/>
        <end position="22"/>
    </location>
</feature>
<feature type="compositionally biased region" description="Basic and acidic residues" evidence="6">
    <location>
        <begin position="95"/>
        <end position="105"/>
    </location>
</feature>
<evidence type="ECO:0000256" key="7">
    <source>
        <dbReference type="SAM" id="Phobius"/>
    </source>
</evidence>
<evidence type="ECO:0000256" key="3">
    <source>
        <dbReference type="PIRSR" id="PIRSR637359-1"/>
    </source>
</evidence>
<feature type="binding site" evidence="4">
    <location>
        <position position="257"/>
    </location>
    <ligand>
        <name>3'-phosphoadenylyl sulfate</name>
        <dbReference type="ChEBI" id="CHEBI:58339"/>
    </ligand>
</feature>
<keyword evidence="7" id="KW-1133">Transmembrane helix</keyword>
<dbReference type="AlphaFoldDB" id="A0AAV4FVH7"/>
<gene>
    <name evidence="9" type="ORF">ElyMa_002238400</name>
</gene>
<feature type="binding site" evidence="4">
    <location>
        <position position="265"/>
    </location>
    <ligand>
        <name>3'-phosphoadenylyl sulfate</name>
        <dbReference type="ChEBI" id="CHEBI:58339"/>
    </ligand>
</feature>
<dbReference type="PANTHER" id="PTHR10605">
    <property type="entry name" value="HEPARAN SULFATE SULFOTRANSFERASE"/>
    <property type="match status" value="1"/>
</dbReference>
<accession>A0AAV4FVH7</accession>
<reference evidence="9 10" key="1">
    <citation type="journal article" date="2021" name="Elife">
        <title>Chloroplast acquisition without the gene transfer in kleptoplastic sea slugs, Plakobranchus ocellatus.</title>
        <authorList>
            <person name="Maeda T."/>
            <person name="Takahashi S."/>
            <person name="Yoshida T."/>
            <person name="Shimamura S."/>
            <person name="Takaki Y."/>
            <person name="Nagai Y."/>
            <person name="Toyoda A."/>
            <person name="Suzuki Y."/>
            <person name="Arimoto A."/>
            <person name="Ishii H."/>
            <person name="Satoh N."/>
            <person name="Nishiyama T."/>
            <person name="Hasebe M."/>
            <person name="Maruyama T."/>
            <person name="Minagawa J."/>
            <person name="Obokata J."/>
            <person name="Shigenobu S."/>
        </authorList>
    </citation>
    <scope>NUCLEOTIDE SEQUENCE [LARGE SCALE GENOMIC DNA]</scope>
</reference>
<proteinExistence type="predicted"/>
<dbReference type="InterPro" id="IPR037359">
    <property type="entry name" value="NST/OST"/>
</dbReference>
<feature type="active site" description="For sulfotransferase activity" evidence="3">
    <location>
        <position position="176"/>
    </location>
</feature>
<feature type="binding site" evidence="4">
    <location>
        <begin position="383"/>
        <end position="387"/>
    </location>
    <ligand>
        <name>3'-phosphoadenylyl sulfate</name>
        <dbReference type="ChEBI" id="CHEBI:58339"/>
    </ligand>
</feature>
<dbReference type="InterPro" id="IPR027417">
    <property type="entry name" value="P-loop_NTPase"/>
</dbReference>
<keyword evidence="7" id="KW-0812">Transmembrane</keyword>
<sequence>MLDAHQQTQFMSKAETTPRRSPCSRTRCVYNIRTLQASIVIACAIVFALCVWMFKIKDSTPSFSLSLPMDGIFSSPNRPSEDFVRARKWEESWASKTAPSHERISKTRRHKSSKGSKKSLLVRDDKRFKNRKDESSEKFAEQEKITKSLMTKDDTSRIEQGRSKKFPGAIIIGARKAGTRALLEYLNIHPQVVVSHKEMHFFDLYYQKGMEWYRSKMPLSGPGQLTMEKTPKYLITERAPAMIHSMNSSVRLVLTLRHPVNRVISDFAQMLDNHLGETFNFTRFAINPKSGTVNTKYQAIYVSTYHIHVARWLEFFPLKQIHIVDGDRLISEPLDEIRKVETFLGLSPFYTEDVIYFNATRGFYCMRHEVGGVNVPSCLGDSKGRDHPRVNSWVRDKLTEYFYPHNEKLFRMINRRFDWS</sequence>
<dbReference type="Pfam" id="PF00685">
    <property type="entry name" value="Sulfotransfer_1"/>
    <property type="match status" value="1"/>
</dbReference>
<evidence type="ECO:0000259" key="8">
    <source>
        <dbReference type="Pfam" id="PF00685"/>
    </source>
</evidence>
<feature type="domain" description="Sulfotransferase" evidence="8">
    <location>
        <begin position="169"/>
        <end position="400"/>
    </location>
</feature>
<dbReference type="PANTHER" id="PTHR10605:SF65">
    <property type="entry name" value="GH20068P"/>
    <property type="match status" value="1"/>
</dbReference>